<accession>J1JWK8</accession>
<reference evidence="16 17" key="1">
    <citation type="submission" date="2012-03" db="EMBL/GenBank/DDBJ databases">
        <title>The Genome Sequence of Bartonella tamiae Th239.</title>
        <authorList>
            <consortium name="The Broad Institute Genome Sequencing Platform"/>
            <consortium name="The Broad Institute Genome Sequencing Center for Infectious Disease"/>
            <person name="Feldgarden M."/>
            <person name="Kirby J."/>
            <person name="Kosoy M."/>
            <person name="Birtles R."/>
            <person name="Probert W.S."/>
            <person name="Chiaraviglio L."/>
            <person name="Young S.K."/>
            <person name="Zeng Q."/>
            <person name="Gargeya S."/>
            <person name="Fitzgerald M."/>
            <person name="Haas B."/>
            <person name="Abouelleil A."/>
            <person name="Alvarado L."/>
            <person name="Arachchi H.M."/>
            <person name="Berlin A."/>
            <person name="Chapman S.B."/>
            <person name="Gearin G."/>
            <person name="Goldberg J."/>
            <person name="Griggs A."/>
            <person name="Gujja S."/>
            <person name="Hansen M."/>
            <person name="Heiman D."/>
            <person name="Howarth C."/>
            <person name="Larimer J."/>
            <person name="Lui A."/>
            <person name="MacDonald P.J.P."/>
            <person name="McCowen C."/>
            <person name="Montmayeur A."/>
            <person name="Murphy C."/>
            <person name="Neiman D."/>
            <person name="Pearson M."/>
            <person name="Priest M."/>
            <person name="Roberts A."/>
            <person name="Saif S."/>
            <person name="Shea T."/>
            <person name="Sisk P."/>
            <person name="Stolte C."/>
            <person name="Sykes S."/>
            <person name="Wortman J."/>
            <person name="Nusbaum C."/>
            <person name="Birren B."/>
        </authorList>
    </citation>
    <scope>NUCLEOTIDE SEQUENCE [LARGE SCALE GENOMIC DNA]</scope>
    <source>
        <strain evidence="16 17">Th239</strain>
    </source>
</reference>
<keyword evidence="11 13" id="KW-1133">Transmembrane helix</keyword>
<feature type="transmembrane region" description="Helical" evidence="13">
    <location>
        <begin position="154"/>
        <end position="170"/>
    </location>
</feature>
<sequence length="612" mass="67406">MSLFKTYTRAISYLMTEKKAVIIICAANISMAAIQVFIPKIFGWIVDDLSATATAVSDGMVFSTSDTFSTVFPYLAIWTGLGLFSILTTVLIDRGADRLAHRRRLGVLTQSYQSIINMPLSWHQKLGTSNALHTMLRACESMATMWLEFMRQHLASTMQLIILLSVAIWTDYRLSAVLVSLGIIYIMIARLVMSKTKHGQESVEKHHLALFEHVTDSISNVSVVQSYNRIEAESARLLENTKNVLKAQYPVLNWWALASGLNRMASTMTVLVVIVLGTYLVSKGLLNIGDVVAFVFFSQMMIGQLDQISNFINLIGSNRAKLDAFYDMMDSTKNAAEPDNLPSLSHVKGAIRFDHVTHEFSNTGQGVYDLSFEIKAGQTVAIVGPTGAGKTTLINLLQRVYDPAVGHITIDGVDTKTVNRASLRQTMATVFQDAGLFNRTIYENIAVGRPEADENELFEAAKAAAADDFIAFKSDGYHTKVGERGSLLSGGERQRLAIARAVLKNSPILVLDEATSALDVETEERVKKAIDQVSQNRTTLIIAHRLSTVRNADLVLFMDRGRVIEQGSFNDLAQKGGRFTSLLKTGGLTIDQPTVKPESDNVVALNKFARAH</sequence>
<dbReference type="Pfam" id="PF00005">
    <property type="entry name" value="ABC_tran"/>
    <property type="match status" value="1"/>
</dbReference>
<evidence type="ECO:0000256" key="4">
    <source>
        <dbReference type="ARBA" id="ARBA00022475"/>
    </source>
</evidence>
<dbReference type="HOGENOM" id="CLU_000604_84_8_5"/>
<dbReference type="GO" id="GO:0016887">
    <property type="term" value="F:ATP hydrolysis activity"/>
    <property type="evidence" value="ECO:0007669"/>
    <property type="project" value="InterPro"/>
</dbReference>
<dbReference type="PATRIC" id="fig|1094558.3.peg.1607"/>
<dbReference type="STRING" id="1094558.ME5_01506"/>
<keyword evidence="17" id="KW-1185">Reference proteome</keyword>
<keyword evidence="3" id="KW-0813">Transport</keyword>
<evidence type="ECO:0000256" key="1">
    <source>
        <dbReference type="ARBA" id="ARBA00004651"/>
    </source>
</evidence>
<feature type="domain" description="ABC transmembrane type-1" evidence="15">
    <location>
        <begin position="22"/>
        <end position="317"/>
    </location>
</feature>
<dbReference type="PANTHER" id="PTHR24221">
    <property type="entry name" value="ATP-BINDING CASSETTE SUB-FAMILY B"/>
    <property type="match status" value="1"/>
</dbReference>
<dbReference type="NCBIfam" id="TIGR01192">
    <property type="entry name" value="chvA"/>
    <property type="match status" value="1"/>
</dbReference>
<keyword evidence="6" id="KW-0762">Sugar transport</keyword>
<dbReference type="OrthoDB" id="9804259at2"/>
<feature type="domain" description="ABC transporter" evidence="14">
    <location>
        <begin position="351"/>
        <end position="585"/>
    </location>
</feature>
<dbReference type="InterPro" id="IPR003439">
    <property type="entry name" value="ABC_transporter-like_ATP-bd"/>
</dbReference>
<evidence type="ECO:0000256" key="6">
    <source>
        <dbReference type="ARBA" id="ARBA00022597"/>
    </source>
</evidence>
<keyword evidence="10" id="KW-1278">Translocase</keyword>
<keyword evidence="12 13" id="KW-0472">Membrane</keyword>
<dbReference type="Gene3D" id="3.40.50.300">
    <property type="entry name" value="P-loop containing nucleotide triphosphate hydrolases"/>
    <property type="match status" value="1"/>
</dbReference>
<keyword evidence="5" id="KW-0997">Cell inner membrane</keyword>
<evidence type="ECO:0000256" key="9">
    <source>
        <dbReference type="ARBA" id="ARBA00022840"/>
    </source>
</evidence>
<evidence type="ECO:0000256" key="11">
    <source>
        <dbReference type="ARBA" id="ARBA00022989"/>
    </source>
</evidence>
<dbReference type="CDD" id="cd18562">
    <property type="entry name" value="ABC_6TM_NdvA_beta-glucan_exporter_like"/>
    <property type="match status" value="1"/>
</dbReference>
<dbReference type="GO" id="GO:0005886">
    <property type="term" value="C:plasma membrane"/>
    <property type="evidence" value="ECO:0007669"/>
    <property type="project" value="UniProtKB-SubCell"/>
</dbReference>
<evidence type="ECO:0000256" key="13">
    <source>
        <dbReference type="SAM" id="Phobius"/>
    </source>
</evidence>
<evidence type="ECO:0000256" key="10">
    <source>
        <dbReference type="ARBA" id="ARBA00022967"/>
    </source>
</evidence>
<keyword evidence="8" id="KW-0547">Nucleotide-binding</keyword>
<keyword evidence="4" id="KW-1003">Cell membrane</keyword>
<dbReference type="InterPro" id="IPR003593">
    <property type="entry name" value="AAA+_ATPase"/>
</dbReference>
<feature type="transmembrane region" description="Helical" evidence="13">
    <location>
        <begin position="20"/>
        <end position="38"/>
    </location>
</feature>
<name>J1JWK8_9HYPH</name>
<dbReference type="NCBIfam" id="NF010178">
    <property type="entry name" value="PRK13657.1"/>
    <property type="match status" value="1"/>
</dbReference>
<comment type="similarity">
    <text evidence="2">Belongs to the ABC transporter superfamily.</text>
</comment>
<evidence type="ECO:0000256" key="3">
    <source>
        <dbReference type="ARBA" id="ARBA00022448"/>
    </source>
</evidence>
<dbReference type="SUPFAM" id="SSF90123">
    <property type="entry name" value="ABC transporter transmembrane region"/>
    <property type="match status" value="1"/>
</dbReference>
<evidence type="ECO:0000256" key="12">
    <source>
        <dbReference type="ARBA" id="ARBA00023136"/>
    </source>
</evidence>
<evidence type="ECO:0000313" key="17">
    <source>
        <dbReference type="Proteomes" id="UP000008952"/>
    </source>
</evidence>
<dbReference type="PANTHER" id="PTHR24221:SF654">
    <property type="entry name" value="ATP-BINDING CASSETTE SUB-FAMILY B MEMBER 6"/>
    <property type="match status" value="1"/>
</dbReference>
<feature type="transmembrane region" description="Helical" evidence="13">
    <location>
        <begin position="176"/>
        <end position="193"/>
    </location>
</feature>
<dbReference type="SMART" id="SM00382">
    <property type="entry name" value="AAA"/>
    <property type="match status" value="1"/>
</dbReference>
<keyword evidence="9 16" id="KW-0067">ATP-binding</keyword>
<proteinExistence type="inferred from homology"/>
<dbReference type="EMBL" id="AIMB01000008">
    <property type="protein sequence ID" value="EJF88955.1"/>
    <property type="molecule type" value="Genomic_DNA"/>
</dbReference>
<dbReference type="RefSeq" id="WP_008039932.1">
    <property type="nucleotide sequence ID" value="NZ_JH725147.1"/>
</dbReference>
<dbReference type="PROSITE" id="PS50893">
    <property type="entry name" value="ABC_TRANSPORTER_2"/>
    <property type="match status" value="1"/>
</dbReference>
<dbReference type="Gene3D" id="1.20.1560.10">
    <property type="entry name" value="ABC transporter type 1, transmembrane domain"/>
    <property type="match status" value="1"/>
</dbReference>
<organism evidence="16 17">
    <name type="scientific">Bartonella tamiae Th239</name>
    <dbReference type="NCBI Taxonomy" id="1094558"/>
    <lineage>
        <taxon>Bacteria</taxon>
        <taxon>Pseudomonadati</taxon>
        <taxon>Pseudomonadota</taxon>
        <taxon>Alphaproteobacteria</taxon>
        <taxon>Hyphomicrobiales</taxon>
        <taxon>Bartonellaceae</taxon>
        <taxon>Bartonella</taxon>
    </lineage>
</organism>
<dbReference type="Pfam" id="PF00664">
    <property type="entry name" value="ABC_membrane"/>
    <property type="match status" value="1"/>
</dbReference>
<dbReference type="FunFam" id="3.40.50.300:FF:000221">
    <property type="entry name" value="Multidrug ABC transporter ATP-binding protein"/>
    <property type="match status" value="1"/>
</dbReference>
<evidence type="ECO:0000256" key="7">
    <source>
        <dbReference type="ARBA" id="ARBA00022692"/>
    </source>
</evidence>
<dbReference type="GO" id="GO:0005524">
    <property type="term" value="F:ATP binding"/>
    <property type="evidence" value="ECO:0007669"/>
    <property type="project" value="UniProtKB-KW"/>
</dbReference>
<dbReference type="InterPro" id="IPR011527">
    <property type="entry name" value="ABC1_TM_dom"/>
</dbReference>
<dbReference type="InterPro" id="IPR005896">
    <property type="entry name" value="NdvA"/>
</dbReference>
<dbReference type="Proteomes" id="UP000008952">
    <property type="component" value="Unassembled WGS sequence"/>
</dbReference>
<evidence type="ECO:0000256" key="8">
    <source>
        <dbReference type="ARBA" id="ARBA00022741"/>
    </source>
</evidence>
<comment type="subcellular location">
    <subcellularLocation>
        <location evidence="1">Cell membrane</location>
        <topology evidence="1">Multi-pass membrane protein</topology>
    </subcellularLocation>
</comment>
<evidence type="ECO:0000313" key="16">
    <source>
        <dbReference type="EMBL" id="EJF88955.1"/>
    </source>
</evidence>
<comment type="caution">
    <text evidence="16">The sequence shown here is derived from an EMBL/GenBank/DDBJ whole genome shotgun (WGS) entry which is preliminary data.</text>
</comment>
<protein>
    <submittedName>
        <fullName evidence="16">Glucan exporter ATP-binding protein</fullName>
    </submittedName>
</protein>
<dbReference type="GO" id="GO:0015441">
    <property type="term" value="F:ABC-type beta-glucan transporter activity"/>
    <property type="evidence" value="ECO:0007669"/>
    <property type="project" value="InterPro"/>
</dbReference>
<dbReference type="eggNOG" id="COG1132">
    <property type="taxonomic scope" value="Bacteria"/>
</dbReference>
<evidence type="ECO:0000259" key="15">
    <source>
        <dbReference type="PROSITE" id="PS50929"/>
    </source>
</evidence>
<dbReference type="PROSITE" id="PS50929">
    <property type="entry name" value="ABC_TM1F"/>
    <property type="match status" value="1"/>
</dbReference>
<dbReference type="InterPro" id="IPR017871">
    <property type="entry name" value="ABC_transporter-like_CS"/>
</dbReference>
<evidence type="ECO:0000259" key="14">
    <source>
        <dbReference type="PROSITE" id="PS50893"/>
    </source>
</evidence>
<dbReference type="SUPFAM" id="SSF52540">
    <property type="entry name" value="P-loop containing nucleoside triphosphate hydrolases"/>
    <property type="match status" value="1"/>
</dbReference>
<evidence type="ECO:0000256" key="2">
    <source>
        <dbReference type="ARBA" id="ARBA00005417"/>
    </source>
</evidence>
<keyword evidence="7 13" id="KW-0812">Transmembrane</keyword>
<dbReference type="PROSITE" id="PS00211">
    <property type="entry name" value="ABC_TRANSPORTER_1"/>
    <property type="match status" value="1"/>
</dbReference>
<dbReference type="InterPro" id="IPR036640">
    <property type="entry name" value="ABC1_TM_sf"/>
</dbReference>
<dbReference type="GO" id="GO:0034040">
    <property type="term" value="F:ATPase-coupled lipid transmembrane transporter activity"/>
    <property type="evidence" value="ECO:0007669"/>
    <property type="project" value="TreeGrafter"/>
</dbReference>
<dbReference type="InterPro" id="IPR027417">
    <property type="entry name" value="P-loop_NTPase"/>
</dbReference>
<dbReference type="InterPro" id="IPR039421">
    <property type="entry name" value="Type_1_exporter"/>
</dbReference>
<feature type="transmembrane region" description="Helical" evidence="13">
    <location>
        <begin position="270"/>
        <end position="297"/>
    </location>
</feature>
<gene>
    <name evidence="16" type="ORF">ME5_01506</name>
</gene>
<dbReference type="AlphaFoldDB" id="J1JWK8"/>
<evidence type="ECO:0000256" key="5">
    <source>
        <dbReference type="ARBA" id="ARBA00022519"/>
    </source>
</evidence>
<feature type="transmembrane region" description="Helical" evidence="13">
    <location>
        <begin position="71"/>
        <end position="92"/>
    </location>
</feature>